<evidence type="ECO:0000256" key="11">
    <source>
        <dbReference type="ARBA" id="ARBA00023065"/>
    </source>
</evidence>
<evidence type="ECO:0000256" key="7">
    <source>
        <dbReference type="ARBA" id="ARBA00022547"/>
    </source>
</evidence>
<sequence length="201" mass="23121">MNNEKLRPYIFAFLVFCVLSSTHIIIYNEETLVCLSFIAFVFFVFHYFGNTIKDSLNEKSKEIQLELQNYLNLKKESLEQLLKEHEKVTQGSKVLNLLQSFTSEKMAYAGKSGEQALNFIISQQIDQKLNTLSLSKLALQQKLQQLMAGNLFYLVLVKIKRLKNRDAKQMIGKNSFPRQISPNLIRNVVALLTKGITPKTK</sequence>
<keyword evidence="8 15" id="KW-0812">Transmembrane</keyword>
<dbReference type="GO" id="GO:0015986">
    <property type="term" value="P:proton motive force-driven ATP synthesis"/>
    <property type="evidence" value="ECO:0007669"/>
    <property type="project" value="InterPro"/>
</dbReference>
<evidence type="ECO:0000256" key="13">
    <source>
        <dbReference type="ARBA" id="ARBA00023136"/>
    </source>
</evidence>
<evidence type="ECO:0000256" key="6">
    <source>
        <dbReference type="ARBA" id="ARBA00022448"/>
    </source>
</evidence>
<evidence type="ECO:0000256" key="12">
    <source>
        <dbReference type="ARBA" id="ARBA00023128"/>
    </source>
</evidence>
<reference evidence="16" key="1">
    <citation type="journal article" date="2015" name="BMC Genomics">
        <title>The complete mitochondrial genome sequence of the green microalga Lobosphaera (Parietochloris) incisa reveals a new type of palindromic repetitive repeat.</title>
        <authorList>
            <person name="Tourasse N.J."/>
            <person name="Shtaida N."/>
            <person name="Khozin-Goldberg I."/>
            <person name="Boussiba S."/>
            <person name="Vallon O."/>
        </authorList>
    </citation>
    <scope>NUCLEOTIDE SEQUENCE</scope>
    <source>
        <strain evidence="16">SAG 2468</strain>
    </source>
</reference>
<keyword evidence="14" id="KW-0066">ATP synthesis</keyword>
<evidence type="ECO:0000256" key="9">
    <source>
        <dbReference type="ARBA" id="ARBA00022781"/>
    </source>
</evidence>
<keyword evidence="12 16" id="KW-0496">Mitochondrion</keyword>
<proteinExistence type="inferred from homology"/>
<evidence type="ECO:0000313" key="16">
    <source>
        <dbReference type="EMBL" id="AKF78645.1"/>
    </source>
</evidence>
<dbReference type="InterPro" id="IPR008688">
    <property type="entry name" value="ATP_synth_Bsub_B/MI25"/>
</dbReference>
<evidence type="ECO:0000256" key="3">
    <source>
        <dbReference type="ARBA" id="ARBA00009281"/>
    </source>
</evidence>
<dbReference type="PANTHER" id="PTHR37774">
    <property type="entry name" value="ATP SYNTHASE PROTEIN MI25-RELATED"/>
    <property type="match status" value="1"/>
</dbReference>
<dbReference type="GO" id="GO:0045259">
    <property type="term" value="C:proton-transporting ATP synthase complex"/>
    <property type="evidence" value="ECO:0007669"/>
    <property type="project" value="UniProtKB-KW"/>
</dbReference>
<dbReference type="GeneID" id="24284940"/>
<dbReference type="EMBL" id="KP902678">
    <property type="protein sequence ID" value="AKF78645.1"/>
    <property type="molecule type" value="Genomic_DNA"/>
</dbReference>
<evidence type="ECO:0000256" key="15">
    <source>
        <dbReference type="SAM" id="Phobius"/>
    </source>
</evidence>
<dbReference type="InterPro" id="IPR044988">
    <property type="entry name" value="MI25_plants"/>
</dbReference>
<dbReference type="GO" id="GO:0015078">
    <property type="term" value="F:proton transmembrane transporter activity"/>
    <property type="evidence" value="ECO:0007669"/>
    <property type="project" value="InterPro"/>
</dbReference>
<geneLocation type="mitochondrion" evidence="16"/>
<keyword evidence="10 15" id="KW-1133">Transmembrane helix</keyword>
<evidence type="ECO:0000256" key="4">
    <source>
        <dbReference type="ARBA" id="ARBA00011648"/>
    </source>
</evidence>
<dbReference type="Pfam" id="PF05405">
    <property type="entry name" value="Mt_ATP-synt_B"/>
    <property type="match status" value="1"/>
</dbReference>
<name>A0A0F7BI75_9CHLO</name>
<dbReference type="RefSeq" id="YP_009138087.1">
    <property type="nucleotide sequence ID" value="NC_027060.1"/>
</dbReference>
<comment type="subcellular location">
    <subcellularLocation>
        <location evidence="2">Mitochondrion membrane</location>
        <topology evidence="2">Single-pass membrane protein</topology>
    </subcellularLocation>
</comment>
<evidence type="ECO:0000256" key="5">
    <source>
        <dbReference type="ARBA" id="ARBA00017388"/>
    </source>
</evidence>
<dbReference type="AlphaFoldDB" id="A0A0F7BI75"/>
<comment type="similarity">
    <text evidence="3">Belongs to the ATPase protein MI25 family.</text>
</comment>
<evidence type="ECO:0000256" key="10">
    <source>
        <dbReference type="ARBA" id="ARBA00022989"/>
    </source>
</evidence>
<dbReference type="GO" id="GO:0031966">
    <property type="term" value="C:mitochondrial membrane"/>
    <property type="evidence" value="ECO:0007669"/>
    <property type="project" value="UniProtKB-SubCell"/>
</dbReference>
<evidence type="ECO:0000256" key="14">
    <source>
        <dbReference type="ARBA" id="ARBA00023310"/>
    </source>
</evidence>
<gene>
    <name evidence="16" type="primary">atp4</name>
    <name evidence="16" type="ORF">LOBIN_mt005</name>
</gene>
<feature type="transmembrane region" description="Helical" evidence="15">
    <location>
        <begin position="6"/>
        <end position="25"/>
    </location>
</feature>
<accession>A0A0F7BI75</accession>
<keyword evidence="9" id="KW-0375">Hydrogen ion transport</keyword>
<evidence type="ECO:0000256" key="8">
    <source>
        <dbReference type="ARBA" id="ARBA00022692"/>
    </source>
</evidence>
<evidence type="ECO:0000256" key="2">
    <source>
        <dbReference type="ARBA" id="ARBA00004304"/>
    </source>
</evidence>
<feature type="transmembrane region" description="Helical" evidence="15">
    <location>
        <begin position="32"/>
        <end position="49"/>
    </location>
</feature>
<protein>
    <recommendedName>
        <fullName evidence="5">ATP synthase protein MI25</fullName>
    </recommendedName>
</protein>
<keyword evidence="7" id="KW-0138">CF(0)</keyword>
<keyword evidence="6" id="KW-0813">Transport</keyword>
<keyword evidence="11" id="KW-0406">Ion transport</keyword>
<evidence type="ECO:0000256" key="1">
    <source>
        <dbReference type="ARBA" id="ARBA00003096"/>
    </source>
</evidence>
<keyword evidence="13 15" id="KW-0472">Membrane</keyword>
<dbReference type="PANTHER" id="PTHR37774:SF4">
    <property type="entry name" value="ATP SYNTHASE PROTEIN MI25"/>
    <property type="match status" value="1"/>
</dbReference>
<comment type="subunit">
    <text evidence="4">F-type ATPases have 2 components, CF(1) - the catalytic core - and CF(0) - the membrane proton channel. CF(1) has five subunits: alpha(3), beta(3), gamma(1), delta(1), epsilon(1). CF(0) has three main subunits: a, b and c.</text>
</comment>
<comment type="function">
    <text evidence="1">This is one of the chains of the nonenzymatic component (CF(0) subunit) of the mitochondrial ATPase complex.</text>
</comment>
<organism evidence="16">
    <name type="scientific">Lobosphaera incisa</name>
    <dbReference type="NCBI Taxonomy" id="312850"/>
    <lineage>
        <taxon>Eukaryota</taxon>
        <taxon>Viridiplantae</taxon>
        <taxon>Chlorophyta</taxon>
        <taxon>core chlorophytes</taxon>
        <taxon>Trebouxiophyceae</taxon>
        <taxon>Trebouxiales</taxon>
        <taxon>Trebouxiaceae</taxon>
        <taxon>Lobosphaera</taxon>
    </lineage>
</organism>